<name>A0A417Z0J9_9BACI</name>
<keyword evidence="3" id="KW-1185">Reference proteome</keyword>
<accession>A0A417Z0J9</accession>
<protein>
    <recommendedName>
        <fullName evidence="1">Cyclic-phosphate processing Receiver domain-containing protein</fullName>
    </recommendedName>
</protein>
<proteinExistence type="predicted"/>
<comment type="caution">
    <text evidence="2">The sequence shown here is derived from an EMBL/GenBank/DDBJ whole genome shotgun (WGS) entry which is preliminary data.</text>
</comment>
<dbReference type="InterPro" id="IPR046909">
    <property type="entry name" value="cREC_REC"/>
</dbReference>
<dbReference type="Proteomes" id="UP000284416">
    <property type="component" value="Unassembled WGS sequence"/>
</dbReference>
<dbReference type="EMBL" id="QWEG01000001">
    <property type="protein sequence ID" value="RHW43468.1"/>
    <property type="molecule type" value="Genomic_DNA"/>
</dbReference>
<evidence type="ECO:0000259" key="1">
    <source>
        <dbReference type="Pfam" id="PF20274"/>
    </source>
</evidence>
<dbReference type="OrthoDB" id="2614698at2"/>
<reference evidence="2 3" key="1">
    <citation type="journal article" date="2017" name="Int. J. Syst. Evol. Microbiol.">
        <title>Bacillus notoginsengisoli sp. nov., a novel bacterium isolated from the rhizosphere of Panax notoginseng.</title>
        <authorList>
            <person name="Zhang M.Y."/>
            <person name="Cheng J."/>
            <person name="Cai Y."/>
            <person name="Zhang T.Y."/>
            <person name="Wu Y.Y."/>
            <person name="Manikprabhu D."/>
            <person name="Li W.J."/>
            <person name="Zhang Y.X."/>
        </authorList>
    </citation>
    <scope>NUCLEOTIDE SEQUENCE [LARGE SCALE GENOMIC DNA]</scope>
    <source>
        <strain evidence="2 3">JCM 30743</strain>
    </source>
</reference>
<dbReference type="RefSeq" id="WP_118919076.1">
    <property type="nucleotide sequence ID" value="NZ_QWEG01000001.1"/>
</dbReference>
<feature type="domain" description="Cyclic-phosphate processing Receiver" evidence="1">
    <location>
        <begin position="6"/>
        <end position="94"/>
    </location>
</feature>
<evidence type="ECO:0000313" key="2">
    <source>
        <dbReference type="EMBL" id="RHW43468.1"/>
    </source>
</evidence>
<dbReference type="AlphaFoldDB" id="A0A417Z0J9"/>
<dbReference type="Pfam" id="PF20274">
    <property type="entry name" value="cREC_REC"/>
    <property type="match status" value="1"/>
</dbReference>
<sequence>MKKETINLYVDDLRDCPHGFIVARNMDEAIHYIENSRVHILSLDHDLGEDEKGNLLPTGYDLVKNFCEKGLRANKIYLHTDNGVGRDNMYHTLKAAQRRGFIDQDIEIYHYSITPNRYSGN</sequence>
<evidence type="ECO:0000313" key="3">
    <source>
        <dbReference type="Proteomes" id="UP000284416"/>
    </source>
</evidence>
<gene>
    <name evidence="2" type="ORF">D1B31_02065</name>
</gene>
<organism evidence="2 3">
    <name type="scientific">Neobacillus notoginsengisoli</name>
    <dbReference type="NCBI Taxonomy" id="1578198"/>
    <lineage>
        <taxon>Bacteria</taxon>
        <taxon>Bacillati</taxon>
        <taxon>Bacillota</taxon>
        <taxon>Bacilli</taxon>
        <taxon>Bacillales</taxon>
        <taxon>Bacillaceae</taxon>
        <taxon>Neobacillus</taxon>
    </lineage>
</organism>